<evidence type="ECO:0000313" key="8">
    <source>
        <dbReference type="Proteomes" id="UP000706039"/>
    </source>
</evidence>
<comment type="subcellular location">
    <subcellularLocation>
        <location evidence="1">Membrane</location>
    </subcellularLocation>
</comment>
<keyword evidence="8" id="KW-1185">Reference proteome</keyword>
<dbReference type="InterPro" id="IPR007379">
    <property type="entry name" value="Tim44-like_dom"/>
</dbReference>
<evidence type="ECO:0000259" key="6">
    <source>
        <dbReference type="SMART" id="SM00978"/>
    </source>
</evidence>
<dbReference type="InterPro" id="IPR016985">
    <property type="entry name" value="UCP031890_Tim44-rel"/>
</dbReference>
<dbReference type="SMART" id="SM00978">
    <property type="entry name" value="Tim44"/>
    <property type="match status" value="1"/>
</dbReference>
<comment type="caution">
    <text evidence="7">The sequence shown here is derived from an EMBL/GenBank/DDBJ whole genome shotgun (WGS) entry which is preliminary data.</text>
</comment>
<dbReference type="RefSeq" id="WP_222989916.1">
    <property type="nucleotide sequence ID" value="NZ_JAINVV010000004.1"/>
</dbReference>
<accession>A0ABS7PNH2</accession>
<feature type="compositionally biased region" description="Low complexity" evidence="5">
    <location>
        <begin position="43"/>
        <end position="54"/>
    </location>
</feature>
<feature type="region of interest" description="Disordered" evidence="5">
    <location>
        <begin position="29"/>
        <end position="62"/>
    </location>
</feature>
<organism evidence="7 8">
    <name type="scientific">Sphingomonas colocasiae</name>
    <dbReference type="NCBI Taxonomy" id="1848973"/>
    <lineage>
        <taxon>Bacteria</taxon>
        <taxon>Pseudomonadati</taxon>
        <taxon>Pseudomonadota</taxon>
        <taxon>Alphaproteobacteria</taxon>
        <taxon>Sphingomonadales</taxon>
        <taxon>Sphingomonadaceae</taxon>
        <taxon>Sphingomonas</taxon>
    </lineage>
</organism>
<dbReference type="Proteomes" id="UP000706039">
    <property type="component" value="Unassembled WGS sequence"/>
</dbReference>
<keyword evidence="3" id="KW-0809">Transit peptide</keyword>
<evidence type="ECO:0000256" key="2">
    <source>
        <dbReference type="ARBA" id="ARBA00009597"/>
    </source>
</evidence>
<reference evidence="7 8" key="1">
    <citation type="submission" date="2021-08" db="EMBL/GenBank/DDBJ databases">
        <authorList>
            <person name="Tuo L."/>
        </authorList>
    </citation>
    <scope>NUCLEOTIDE SEQUENCE [LARGE SCALE GENOMIC DNA]</scope>
    <source>
        <strain evidence="7 8">JCM 31229</strain>
    </source>
</reference>
<name>A0ABS7PNH2_9SPHN</name>
<dbReference type="SUPFAM" id="SSF54427">
    <property type="entry name" value="NTF2-like"/>
    <property type="match status" value="1"/>
</dbReference>
<evidence type="ECO:0000256" key="5">
    <source>
        <dbReference type="SAM" id="MobiDB-lite"/>
    </source>
</evidence>
<sequence length="217" mass="23271">MVTVVILALVTLFLAFRLYAVLGKRTGHEQQPLPRTADERIAPARPSAPIPDISPEARAVGDPSVGPAAIRGVRAIAGIDPQFDPARFVEGAKAAYRMVLEAYWSGDEATLAELVGDDVRTAFAEAIADRKAAGQVLDNRLVTIESAMISDAEVQGQTAYVTVRFDADIAAVTRDLEGNVIAGSLSDAVPTHDVWTFSRNLRSNDPNWILTDTDEAS</sequence>
<dbReference type="NCBIfam" id="NF033779">
    <property type="entry name" value="Tim44_TimA_adap"/>
    <property type="match status" value="1"/>
</dbReference>
<proteinExistence type="inferred from homology"/>
<protein>
    <submittedName>
        <fullName evidence="7">Tim44/TimA family putative adaptor protein</fullName>
    </submittedName>
</protein>
<evidence type="ECO:0000256" key="3">
    <source>
        <dbReference type="ARBA" id="ARBA00022946"/>
    </source>
</evidence>
<dbReference type="InterPro" id="IPR032710">
    <property type="entry name" value="NTF2-like_dom_sf"/>
</dbReference>
<dbReference type="PIRSF" id="PIRSF031890">
    <property type="entry name" value="UCP031890_transporter_Tim44"/>
    <property type="match status" value="1"/>
</dbReference>
<evidence type="ECO:0000313" key="7">
    <source>
        <dbReference type="EMBL" id="MBY8822867.1"/>
    </source>
</evidence>
<comment type="similarity">
    <text evidence="2">Belongs to the Tim44 family.</text>
</comment>
<evidence type="ECO:0000256" key="1">
    <source>
        <dbReference type="ARBA" id="ARBA00004370"/>
    </source>
</evidence>
<dbReference type="PANTHER" id="PTHR10721">
    <property type="entry name" value="MITOCHONDRIAL IMPORT INNER MEMBRANE TRANSLOCASE SUBUNIT TIM44"/>
    <property type="match status" value="1"/>
</dbReference>
<gene>
    <name evidence="7" type="ORF">K7G82_11220</name>
</gene>
<dbReference type="InterPro" id="IPR039544">
    <property type="entry name" value="Tim44-like"/>
</dbReference>
<keyword evidence="4" id="KW-0472">Membrane</keyword>
<dbReference type="Pfam" id="PF04280">
    <property type="entry name" value="Tim44"/>
    <property type="match status" value="1"/>
</dbReference>
<dbReference type="PANTHER" id="PTHR10721:SF1">
    <property type="entry name" value="MITOCHONDRIAL IMPORT INNER MEMBRANE TRANSLOCASE SUBUNIT TIM44"/>
    <property type="match status" value="1"/>
</dbReference>
<dbReference type="EMBL" id="JAINVV010000004">
    <property type="protein sequence ID" value="MBY8822867.1"/>
    <property type="molecule type" value="Genomic_DNA"/>
</dbReference>
<dbReference type="Gene3D" id="3.10.450.240">
    <property type="match status" value="1"/>
</dbReference>
<feature type="domain" description="Tim44-like" evidence="6">
    <location>
        <begin position="69"/>
        <end position="215"/>
    </location>
</feature>
<evidence type="ECO:0000256" key="4">
    <source>
        <dbReference type="ARBA" id="ARBA00023136"/>
    </source>
</evidence>